<proteinExistence type="predicted"/>
<dbReference type="GO" id="GO:0015293">
    <property type="term" value="F:symporter activity"/>
    <property type="evidence" value="ECO:0007669"/>
    <property type="project" value="UniProtKB-KW"/>
</dbReference>
<dbReference type="GO" id="GO:0005886">
    <property type="term" value="C:plasma membrane"/>
    <property type="evidence" value="ECO:0007669"/>
    <property type="project" value="UniProtKB-SubCell"/>
</dbReference>
<dbReference type="EMBL" id="JALLPJ020001266">
    <property type="protein sequence ID" value="KAL3772445.1"/>
    <property type="molecule type" value="Genomic_DNA"/>
</dbReference>
<evidence type="ECO:0000313" key="12">
    <source>
        <dbReference type="Proteomes" id="UP001530400"/>
    </source>
</evidence>
<dbReference type="Pfam" id="PF00083">
    <property type="entry name" value="Sugar_tr"/>
    <property type="match status" value="1"/>
</dbReference>
<keyword evidence="4 9" id="KW-0812">Transmembrane</keyword>
<evidence type="ECO:0000256" key="4">
    <source>
        <dbReference type="ARBA" id="ARBA00022692"/>
    </source>
</evidence>
<dbReference type="PANTHER" id="PTHR43528:SF1">
    <property type="entry name" value="ALPHA-KETOGLUTARATE PERMEASE"/>
    <property type="match status" value="1"/>
</dbReference>
<feature type="transmembrane region" description="Helical" evidence="9">
    <location>
        <begin position="300"/>
        <end position="320"/>
    </location>
</feature>
<keyword evidence="5" id="KW-0769">Symport</keyword>
<dbReference type="PANTHER" id="PTHR43528">
    <property type="entry name" value="ALPHA-KETOGLUTARATE PERMEASE"/>
    <property type="match status" value="1"/>
</dbReference>
<feature type="transmembrane region" description="Helical" evidence="9">
    <location>
        <begin position="262"/>
        <end position="288"/>
    </location>
</feature>
<dbReference type="Gene3D" id="1.20.1250.20">
    <property type="entry name" value="MFS general substrate transporter like domains"/>
    <property type="match status" value="1"/>
</dbReference>
<feature type="transmembrane region" description="Helical" evidence="9">
    <location>
        <begin position="168"/>
        <end position="191"/>
    </location>
</feature>
<gene>
    <name evidence="11" type="ORF">ACHAWO_002252</name>
</gene>
<feature type="transmembrane region" description="Helical" evidence="9">
    <location>
        <begin position="77"/>
        <end position="95"/>
    </location>
</feature>
<comment type="subcellular location">
    <subcellularLocation>
        <location evidence="1">Cell membrane</location>
        <topology evidence="1">Multi-pass membrane protein</topology>
    </subcellularLocation>
</comment>
<dbReference type="InterPro" id="IPR051084">
    <property type="entry name" value="H+-coupled_symporters"/>
</dbReference>
<keyword evidence="3" id="KW-1003">Cell membrane</keyword>
<evidence type="ECO:0000259" key="10">
    <source>
        <dbReference type="PROSITE" id="PS50850"/>
    </source>
</evidence>
<feature type="transmembrane region" description="Helical" evidence="9">
    <location>
        <begin position="426"/>
        <end position="446"/>
    </location>
</feature>
<comment type="caution">
    <text evidence="11">The sequence shown here is derived from an EMBL/GenBank/DDBJ whole genome shotgun (WGS) entry which is preliminary data.</text>
</comment>
<reference evidence="11 12" key="1">
    <citation type="submission" date="2024-10" db="EMBL/GenBank/DDBJ databases">
        <title>Updated reference genomes for cyclostephanoid diatoms.</title>
        <authorList>
            <person name="Roberts W.R."/>
            <person name="Alverson A.J."/>
        </authorList>
    </citation>
    <scope>NUCLEOTIDE SEQUENCE [LARGE SCALE GENOMIC DNA]</scope>
    <source>
        <strain evidence="11 12">AJA010-31</strain>
    </source>
</reference>
<evidence type="ECO:0000256" key="3">
    <source>
        <dbReference type="ARBA" id="ARBA00022475"/>
    </source>
</evidence>
<evidence type="ECO:0000256" key="9">
    <source>
        <dbReference type="SAM" id="Phobius"/>
    </source>
</evidence>
<keyword evidence="2" id="KW-0813">Transport</keyword>
<dbReference type="SUPFAM" id="SSF103473">
    <property type="entry name" value="MFS general substrate transporter"/>
    <property type="match status" value="1"/>
</dbReference>
<accession>A0ABD3N8N1</accession>
<dbReference type="Proteomes" id="UP001530400">
    <property type="component" value="Unassembled WGS sequence"/>
</dbReference>
<dbReference type="AlphaFoldDB" id="A0ABD3N8N1"/>
<evidence type="ECO:0000256" key="7">
    <source>
        <dbReference type="ARBA" id="ARBA00023136"/>
    </source>
</evidence>
<feature type="transmembrane region" description="Helical" evidence="9">
    <location>
        <begin position="332"/>
        <end position="351"/>
    </location>
</feature>
<feature type="transmembrane region" description="Helical" evidence="9">
    <location>
        <begin position="39"/>
        <end position="57"/>
    </location>
</feature>
<dbReference type="InterPro" id="IPR036259">
    <property type="entry name" value="MFS_trans_sf"/>
</dbReference>
<feature type="domain" description="Major facilitator superfamily (MFS) profile" evidence="10">
    <location>
        <begin position="27"/>
        <end position="451"/>
    </location>
</feature>
<evidence type="ECO:0000256" key="5">
    <source>
        <dbReference type="ARBA" id="ARBA00022847"/>
    </source>
</evidence>
<keyword evidence="12" id="KW-1185">Reference proteome</keyword>
<feature type="transmembrane region" description="Helical" evidence="9">
    <location>
        <begin position="357"/>
        <end position="381"/>
    </location>
</feature>
<dbReference type="PROSITE" id="PS50850">
    <property type="entry name" value="MFS"/>
    <property type="match status" value="1"/>
</dbReference>
<feature type="transmembrane region" description="Helical" evidence="9">
    <location>
        <begin position="203"/>
        <end position="222"/>
    </location>
</feature>
<name>A0ABD3N8N1_9STRA</name>
<sequence>MHFNPQIRSPLLAAIHDDTPKMPSRMQTLAGTLGNVLEWYDFAIFGFFSDIIARLFFPPSDSSDGANENLVRSFAVYGGAFIMRPVGGAFIGYLGDKYGRKYALVTSLFLMAVPTFAMGCLPTYSQIGSWSTALLVLCRLAQGMSVGGQLPASLIYTVETRPKEKWGLFGSFVMMAANIGTLLGNLVGALLRTLLTDEELLAWGWRIPFWSGIVISFVAIYLRLHGDEHHPNEGQYQSEESEVTEEHLPKHPLREAIRKENLMALVSATLTPMLWGAGFYVSFVWMAIYMSELIDKPMESAFWINCIALTIGIIIPVPFGGWISDKCGRAKTMVVGALGLGGLGPVLLYVISRGHPFSACLCQICLGWFLSLFGGPLGAWLGERFPSKVRLTSVSLGYDIAHSTASGFSPMIATILAQKINPTAPGIIYTFFALIAFIGLTISTQIQHDDIESCAADNGTVGGNTAGATAFEQEASEEKSEAADIEPAVNPIV</sequence>
<organism evidence="11 12">
    <name type="scientific">Cyclotella atomus</name>
    <dbReference type="NCBI Taxonomy" id="382360"/>
    <lineage>
        <taxon>Eukaryota</taxon>
        <taxon>Sar</taxon>
        <taxon>Stramenopiles</taxon>
        <taxon>Ochrophyta</taxon>
        <taxon>Bacillariophyta</taxon>
        <taxon>Coscinodiscophyceae</taxon>
        <taxon>Thalassiosirophycidae</taxon>
        <taxon>Stephanodiscales</taxon>
        <taxon>Stephanodiscaceae</taxon>
        <taxon>Cyclotella</taxon>
    </lineage>
</organism>
<evidence type="ECO:0000256" key="6">
    <source>
        <dbReference type="ARBA" id="ARBA00022989"/>
    </source>
</evidence>
<evidence type="ECO:0000256" key="1">
    <source>
        <dbReference type="ARBA" id="ARBA00004651"/>
    </source>
</evidence>
<feature type="transmembrane region" description="Helical" evidence="9">
    <location>
        <begin position="102"/>
        <end position="124"/>
    </location>
</feature>
<evidence type="ECO:0000256" key="8">
    <source>
        <dbReference type="SAM" id="MobiDB-lite"/>
    </source>
</evidence>
<feature type="region of interest" description="Disordered" evidence="8">
    <location>
        <begin position="472"/>
        <end position="493"/>
    </location>
</feature>
<evidence type="ECO:0000313" key="11">
    <source>
        <dbReference type="EMBL" id="KAL3772445.1"/>
    </source>
</evidence>
<protein>
    <recommendedName>
        <fullName evidence="10">Major facilitator superfamily (MFS) profile domain-containing protein</fullName>
    </recommendedName>
</protein>
<dbReference type="InterPro" id="IPR005828">
    <property type="entry name" value="MFS_sugar_transport-like"/>
</dbReference>
<dbReference type="InterPro" id="IPR020846">
    <property type="entry name" value="MFS_dom"/>
</dbReference>
<keyword evidence="6 9" id="KW-1133">Transmembrane helix</keyword>
<evidence type="ECO:0000256" key="2">
    <source>
        <dbReference type="ARBA" id="ARBA00022448"/>
    </source>
</evidence>
<keyword evidence="7 9" id="KW-0472">Membrane</keyword>